<evidence type="ECO:0000313" key="1">
    <source>
        <dbReference type="EMBL" id="KAA2262664.1"/>
    </source>
</evidence>
<gene>
    <name evidence="1" type="ORF">F0L68_12265</name>
</gene>
<dbReference type="Proteomes" id="UP000323454">
    <property type="component" value="Unassembled WGS sequence"/>
</dbReference>
<dbReference type="RefSeq" id="WP_149849643.1">
    <property type="nucleotide sequence ID" value="NZ_VUOB01000021.1"/>
</dbReference>
<reference evidence="1 2" key="1">
    <citation type="submission" date="2019-09" db="EMBL/GenBank/DDBJ databases">
        <title>Goodfellowia gen. nov., a new genus of the Pseudonocardineae related to Actinoalloteichus, containing Goodfellowia coeruleoviolacea gen. nov., comb. nov. gen. nov., comb. nov.</title>
        <authorList>
            <person name="Labeda D."/>
        </authorList>
    </citation>
    <scope>NUCLEOTIDE SEQUENCE [LARGE SCALE GENOMIC DNA]</scope>
    <source>
        <strain evidence="1 2">AN110305</strain>
    </source>
</reference>
<evidence type="ECO:0000313" key="2">
    <source>
        <dbReference type="Proteomes" id="UP000323454"/>
    </source>
</evidence>
<name>A0A5B2XHL1_9PSEU</name>
<reference evidence="1 2" key="2">
    <citation type="submission" date="2019-09" db="EMBL/GenBank/DDBJ databases">
        <authorList>
            <person name="Jin C."/>
        </authorList>
    </citation>
    <scope>NUCLEOTIDE SEQUENCE [LARGE SCALE GENOMIC DNA]</scope>
    <source>
        <strain evidence="1 2">AN110305</strain>
    </source>
</reference>
<comment type="caution">
    <text evidence="1">The sequence shown here is derived from an EMBL/GenBank/DDBJ whole genome shotgun (WGS) entry which is preliminary data.</text>
</comment>
<evidence type="ECO:0008006" key="3">
    <source>
        <dbReference type="Google" id="ProtNLM"/>
    </source>
</evidence>
<accession>A0A5B2XHL1</accession>
<dbReference type="EMBL" id="VUOB01000021">
    <property type="protein sequence ID" value="KAA2262664.1"/>
    <property type="molecule type" value="Genomic_DNA"/>
</dbReference>
<protein>
    <recommendedName>
        <fullName evidence="3">Excreted virulence factor EspC, type VII ESX diderm</fullName>
    </recommendedName>
</protein>
<proteinExistence type="predicted"/>
<dbReference type="OrthoDB" id="3708577at2"/>
<sequence>MAGHTYDLGVLQTHTQQLGGVADQLEDALSDALQAELPQDAFGPLGAPIAELVKPLAQAAQEAFTSGVSSVRASTASMHATVREYDETEQANAAAFRAGMGGA</sequence>
<organism evidence="1 2">
    <name type="scientific">Solihabitans fulvus</name>
    <dbReference type="NCBI Taxonomy" id="1892852"/>
    <lineage>
        <taxon>Bacteria</taxon>
        <taxon>Bacillati</taxon>
        <taxon>Actinomycetota</taxon>
        <taxon>Actinomycetes</taxon>
        <taxon>Pseudonocardiales</taxon>
        <taxon>Pseudonocardiaceae</taxon>
        <taxon>Solihabitans</taxon>
    </lineage>
</organism>
<keyword evidence="2" id="KW-1185">Reference proteome</keyword>
<dbReference type="AlphaFoldDB" id="A0A5B2XHL1"/>